<dbReference type="GO" id="GO:0006310">
    <property type="term" value="P:DNA recombination"/>
    <property type="evidence" value="ECO:0007669"/>
    <property type="project" value="UniProtKB-KW"/>
</dbReference>
<name>A0A225WAU3_9STRA</name>
<feature type="chain" id="PRO_5013279689" evidence="2">
    <location>
        <begin position="20"/>
        <end position="179"/>
    </location>
</feature>
<dbReference type="GO" id="GO:0003677">
    <property type="term" value="F:DNA binding"/>
    <property type="evidence" value="ECO:0007669"/>
    <property type="project" value="InterPro"/>
</dbReference>
<comment type="caution">
    <text evidence="3">The sequence shown here is derived from an EMBL/GenBank/DDBJ whole genome shotgun (WGS) entry which is preliminary data.</text>
</comment>
<accession>A0A225WAU3</accession>
<reference evidence="4" key="1">
    <citation type="submission" date="2017-03" db="EMBL/GenBank/DDBJ databases">
        <title>Phytopthora megakarya and P. palmivora, two closely related causual agents of cacao black pod achieved similar genome size and gene model numbers by different mechanisms.</title>
        <authorList>
            <person name="Ali S."/>
            <person name="Shao J."/>
            <person name="Larry D.J."/>
            <person name="Kronmiller B."/>
            <person name="Shen D."/>
            <person name="Strem M.D."/>
            <person name="Melnick R.L."/>
            <person name="Guiltinan M.J."/>
            <person name="Tyler B.M."/>
            <person name="Meinhardt L.W."/>
            <person name="Bailey B.A."/>
        </authorList>
    </citation>
    <scope>NUCLEOTIDE SEQUENCE [LARGE SCALE GENOMIC DNA]</scope>
    <source>
        <strain evidence="4">zdho120</strain>
    </source>
</reference>
<dbReference type="SUPFAM" id="SSF56349">
    <property type="entry name" value="DNA breaking-rejoining enzymes"/>
    <property type="match status" value="1"/>
</dbReference>
<dbReference type="AlphaFoldDB" id="A0A225WAU3"/>
<dbReference type="STRING" id="4795.A0A225WAU3"/>
<organism evidence="3 4">
    <name type="scientific">Phytophthora megakarya</name>
    <dbReference type="NCBI Taxonomy" id="4795"/>
    <lineage>
        <taxon>Eukaryota</taxon>
        <taxon>Sar</taxon>
        <taxon>Stramenopiles</taxon>
        <taxon>Oomycota</taxon>
        <taxon>Peronosporomycetes</taxon>
        <taxon>Peronosporales</taxon>
        <taxon>Peronosporaceae</taxon>
        <taxon>Phytophthora</taxon>
    </lineage>
</organism>
<proteinExistence type="predicted"/>
<feature type="signal peptide" evidence="2">
    <location>
        <begin position="1"/>
        <end position="19"/>
    </location>
</feature>
<dbReference type="InterPro" id="IPR013762">
    <property type="entry name" value="Integrase-like_cat_sf"/>
</dbReference>
<dbReference type="GO" id="GO:0015074">
    <property type="term" value="P:DNA integration"/>
    <property type="evidence" value="ECO:0007669"/>
    <property type="project" value="InterPro"/>
</dbReference>
<dbReference type="Proteomes" id="UP000198211">
    <property type="component" value="Unassembled WGS sequence"/>
</dbReference>
<dbReference type="Gene3D" id="1.10.443.10">
    <property type="entry name" value="Intergrase catalytic core"/>
    <property type="match status" value="1"/>
</dbReference>
<dbReference type="OrthoDB" id="124585at2759"/>
<protein>
    <submittedName>
        <fullName evidence="3">Uncharacterized protein</fullName>
    </submittedName>
</protein>
<keyword evidence="4" id="KW-1185">Reference proteome</keyword>
<dbReference type="InterPro" id="IPR011010">
    <property type="entry name" value="DNA_brk_join_enz"/>
</dbReference>
<dbReference type="EMBL" id="NBNE01001247">
    <property type="protein sequence ID" value="OWZ14843.1"/>
    <property type="molecule type" value="Genomic_DNA"/>
</dbReference>
<evidence type="ECO:0000256" key="1">
    <source>
        <dbReference type="ARBA" id="ARBA00023172"/>
    </source>
</evidence>
<evidence type="ECO:0000313" key="3">
    <source>
        <dbReference type="EMBL" id="OWZ14843.1"/>
    </source>
</evidence>
<evidence type="ECO:0000256" key="2">
    <source>
        <dbReference type="SAM" id="SignalP"/>
    </source>
</evidence>
<gene>
    <name evidence="3" type="ORF">PHMEG_00011602</name>
</gene>
<sequence length="179" mass="19805">MTVYLRALLCLLWYLFGRASDLALLRKQNVSIDAGKVLFVRFIRMKTSEEQGLTLFTYPDFATCPLFAIALTLISQAAPSPDTTDNLPELPSHATIDLAPDAPLLDMMDHPTTTRGLEAPTIAELDTIPTVYAHLNRVLDRISKRAGVVAALTLHSFRRAQHANARGLFTVQWIFDPGA</sequence>
<evidence type="ECO:0000313" key="4">
    <source>
        <dbReference type="Proteomes" id="UP000198211"/>
    </source>
</evidence>
<keyword evidence="1" id="KW-0233">DNA recombination</keyword>
<keyword evidence="2" id="KW-0732">Signal</keyword>